<evidence type="ECO:0000256" key="3">
    <source>
        <dbReference type="ARBA" id="ARBA00022692"/>
    </source>
</evidence>
<feature type="transmembrane region" description="Helical" evidence="6">
    <location>
        <begin position="193"/>
        <end position="219"/>
    </location>
</feature>
<keyword evidence="7" id="KW-1185">Reference proteome</keyword>
<reference evidence="8" key="1">
    <citation type="submission" date="2025-08" db="UniProtKB">
        <authorList>
            <consortium name="RefSeq"/>
        </authorList>
    </citation>
    <scope>IDENTIFICATION</scope>
    <source>
        <tissue evidence="8">Whole Larva</tissue>
    </source>
</reference>
<dbReference type="Pfam" id="PF00335">
    <property type="entry name" value="Tetraspanin"/>
    <property type="match status" value="1"/>
</dbReference>
<dbReference type="PANTHER" id="PTHR19282:SF556">
    <property type="entry name" value="TETRASPANIN"/>
    <property type="match status" value="1"/>
</dbReference>
<sequence>MASLRLKEILCLMYSGALFLIGAFMVGYALVLCFKVFYHFKFVPSEMIGPFIVIMLVGIVHIFITWVGVKGPSKEHDFFIIMFVVLSVILMVVEMTIGVWSLVLRSEVEEKSFEVMKESHLRFINHGYDKKEWEMLEKKLHCCGLNGTADYYARGEIPVSCMNCTQEDLINKKSCEAHQTGCGGPFNQYVKDLLLQSALVGLLTGLYQIAGIVAFVMFYRGLKAERAVRALNRSRSLQRRQSQNQTSHQQYIVVPTTYVFAVRPT</sequence>
<evidence type="ECO:0000256" key="2">
    <source>
        <dbReference type="ARBA" id="ARBA00006840"/>
    </source>
</evidence>
<accession>A0ABM1MUU4</accession>
<dbReference type="InterPro" id="IPR000301">
    <property type="entry name" value="Tetraspanin_animals"/>
</dbReference>
<dbReference type="PRINTS" id="PR00259">
    <property type="entry name" value="TMFOUR"/>
</dbReference>
<evidence type="ECO:0000256" key="1">
    <source>
        <dbReference type="ARBA" id="ARBA00004141"/>
    </source>
</evidence>
<dbReference type="CDD" id="cd03127">
    <property type="entry name" value="tetraspanin_LEL"/>
    <property type="match status" value="1"/>
</dbReference>
<evidence type="ECO:0000256" key="6">
    <source>
        <dbReference type="RuleBase" id="RU361218"/>
    </source>
</evidence>
<feature type="transmembrane region" description="Helical" evidence="6">
    <location>
        <begin position="12"/>
        <end position="38"/>
    </location>
</feature>
<feature type="transmembrane region" description="Helical" evidence="6">
    <location>
        <begin position="78"/>
        <end position="103"/>
    </location>
</feature>
<keyword evidence="3 6" id="KW-0812">Transmembrane</keyword>
<name>A0ABM1MUU4_NICVS</name>
<dbReference type="Gene3D" id="1.10.1450.10">
    <property type="entry name" value="Tetraspanin"/>
    <property type="match status" value="1"/>
</dbReference>
<dbReference type="PIRSF" id="PIRSF002419">
    <property type="entry name" value="Tetraspanin"/>
    <property type="match status" value="1"/>
</dbReference>
<gene>
    <name evidence="8" type="primary">LOC108563990</name>
</gene>
<evidence type="ECO:0000313" key="8">
    <source>
        <dbReference type="RefSeq" id="XP_017778344.1"/>
    </source>
</evidence>
<organism evidence="7 8">
    <name type="scientific">Nicrophorus vespilloides</name>
    <name type="common">Boreal carrion beetle</name>
    <dbReference type="NCBI Taxonomy" id="110193"/>
    <lineage>
        <taxon>Eukaryota</taxon>
        <taxon>Metazoa</taxon>
        <taxon>Ecdysozoa</taxon>
        <taxon>Arthropoda</taxon>
        <taxon>Hexapoda</taxon>
        <taxon>Insecta</taxon>
        <taxon>Pterygota</taxon>
        <taxon>Neoptera</taxon>
        <taxon>Endopterygota</taxon>
        <taxon>Coleoptera</taxon>
        <taxon>Polyphaga</taxon>
        <taxon>Staphyliniformia</taxon>
        <taxon>Silphidae</taxon>
        <taxon>Nicrophorinae</taxon>
        <taxon>Nicrophorus</taxon>
    </lineage>
</organism>
<keyword evidence="4 6" id="KW-1133">Transmembrane helix</keyword>
<comment type="similarity">
    <text evidence="2 6">Belongs to the tetraspanin (TM4SF) family.</text>
</comment>
<evidence type="ECO:0000313" key="7">
    <source>
        <dbReference type="Proteomes" id="UP000695000"/>
    </source>
</evidence>
<keyword evidence="5 6" id="KW-0472">Membrane</keyword>
<protein>
    <recommendedName>
        <fullName evidence="6">Tetraspanin</fullName>
    </recommendedName>
</protein>
<dbReference type="GeneID" id="108563990"/>
<dbReference type="InterPro" id="IPR008952">
    <property type="entry name" value="Tetraspanin_EC2_sf"/>
</dbReference>
<dbReference type="SUPFAM" id="SSF48652">
    <property type="entry name" value="Tetraspanin"/>
    <property type="match status" value="1"/>
</dbReference>
<dbReference type="InterPro" id="IPR018499">
    <property type="entry name" value="Tetraspanin/Peripherin"/>
</dbReference>
<evidence type="ECO:0000256" key="5">
    <source>
        <dbReference type="ARBA" id="ARBA00023136"/>
    </source>
</evidence>
<dbReference type="Proteomes" id="UP000695000">
    <property type="component" value="Unplaced"/>
</dbReference>
<evidence type="ECO:0000256" key="4">
    <source>
        <dbReference type="ARBA" id="ARBA00022989"/>
    </source>
</evidence>
<dbReference type="RefSeq" id="XP_017778344.1">
    <property type="nucleotide sequence ID" value="XM_017922855.1"/>
</dbReference>
<comment type="subcellular location">
    <subcellularLocation>
        <location evidence="1 6">Membrane</location>
        <topology evidence="1 6">Multi-pass membrane protein</topology>
    </subcellularLocation>
</comment>
<feature type="transmembrane region" description="Helical" evidence="6">
    <location>
        <begin position="50"/>
        <end position="69"/>
    </location>
</feature>
<dbReference type="PANTHER" id="PTHR19282">
    <property type="entry name" value="TETRASPANIN"/>
    <property type="match status" value="1"/>
</dbReference>
<proteinExistence type="inferred from homology"/>